<dbReference type="Proteomes" id="UP000197138">
    <property type="component" value="Unassembled WGS sequence"/>
</dbReference>
<dbReference type="EMBL" id="PGOL01001000">
    <property type="protein sequence ID" value="PKI61885.1"/>
    <property type="molecule type" value="Genomic_DNA"/>
</dbReference>
<dbReference type="Proteomes" id="UP000233551">
    <property type="component" value="Unassembled WGS sequence"/>
</dbReference>
<reference evidence="2" key="2">
    <citation type="submission" date="2017-06" db="EMBL/GenBank/DDBJ databases">
        <title>The pomegranate genome and the genomics of punicalagin biosynthesis.</title>
        <authorList>
            <person name="Xu C."/>
        </authorList>
    </citation>
    <scope>NUCLEOTIDE SEQUENCE [LARGE SCALE GENOMIC DNA]</scope>
    <source>
        <tissue evidence="2">Fresh leaf</tissue>
    </source>
</reference>
<evidence type="ECO:0000256" key="1">
    <source>
        <dbReference type="SAM" id="MobiDB-lite"/>
    </source>
</evidence>
<protein>
    <submittedName>
        <fullName evidence="2">Uncharacterized protein</fullName>
    </submittedName>
</protein>
<organism evidence="2 4">
    <name type="scientific">Punica granatum</name>
    <name type="common">Pomegranate</name>
    <dbReference type="NCBI Taxonomy" id="22663"/>
    <lineage>
        <taxon>Eukaryota</taxon>
        <taxon>Viridiplantae</taxon>
        <taxon>Streptophyta</taxon>
        <taxon>Embryophyta</taxon>
        <taxon>Tracheophyta</taxon>
        <taxon>Spermatophyta</taxon>
        <taxon>Magnoliopsida</taxon>
        <taxon>eudicotyledons</taxon>
        <taxon>Gunneridae</taxon>
        <taxon>Pentapetalae</taxon>
        <taxon>rosids</taxon>
        <taxon>malvids</taxon>
        <taxon>Myrtales</taxon>
        <taxon>Lythraceae</taxon>
        <taxon>Punica</taxon>
    </lineage>
</organism>
<feature type="compositionally biased region" description="Basic and acidic residues" evidence="1">
    <location>
        <begin position="8"/>
        <end position="22"/>
    </location>
</feature>
<evidence type="ECO:0000313" key="3">
    <source>
        <dbReference type="EMBL" id="PKI61885.1"/>
    </source>
</evidence>
<keyword evidence="5" id="KW-1185">Reference proteome</keyword>
<gene>
    <name evidence="2" type="ORF">CDL15_Pgr011684</name>
    <name evidence="3" type="ORF">CRG98_017714</name>
</gene>
<accession>A0A218WWN1</accession>
<proteinExistence type="predicted"/>
<evidence type="ECO:0000313" key="5">
    <source>
        <dbReference type="Proteomes" id="UP000233551"/>
    </source>
</evidence>
<evidence type="ECO:0000313" key="2">
    <source>
        <dbReference type="EMBL" id="OWM76959.1"/>
    </source>
</evidence>
<evidence type="ECO:0000313" key="4">
    <source>
        <dbReference type="Proteomes" id="UP000197138"/>
    </source>
</evidence>
<comment type="caution">
    <text evidence="2">The sequence shown here is derived from an EMBL/GenBank/DDBJ whole genome shotgun (WGS) entry which is preliminary data.</text>
</comment>
<reference evidence="3 5" key="3">
    <citation type="submission" date="2017-11" db="EMBL/GenBank/DDBJ databases">
        <title>De-novo sequencing of pomegranate (Punica granatum L.) genome.</title>
        <authorList>
            <person name="Akparov Z."/>
            <person name="Amiraslanov A."/>
            <person name="Hajiyeva S."/>
            <person name="Abbasov M."/>
            <person name="Kaur K."/>
            <person name="Hamwieh A."/>
            <person name="Solovyev V."/>
            <person name="Salamov A."/>
            <person name="Braich B."/>
            <person name="Kosarev P."/>
            <person name="Mahmoud A."/>
            <person name="Hajiyev E."/>
            <person name="Babayeva S."/>
            <person name="Izzatullayeva V."/>
            <person name="Mammadov A."/>
            <person name="Mammadov A."/>
            <person name="Sharifova S."/>
            <person name="Ojaghi J."/>
            <person name="Eynullazada K."/>
            <person name="Bayramov B."/>
            <person name="Abdulazimova A."/>
            <person name="Shahmuradov I."/>
        </authorList>
    </citation>
    <scope>NUCLEOTIDE SEQUENCE [LARGE SCALE GENOMIC DNA]</scope>
    <source>
        <strain evidence="3">AG2017</strain>
        <strain evidence="5">cv. AG2017</strain>
        <tissue evidence="3">Leaf</tissue>
    </source>
</reference>
<name>A0A218WWN1_PUNGR</name>
<reference evidence="4" key="1">
    <citation type="journal article" date="2017" name="Plant J.">
        <title>The pomegranate (Punica granatum L.) genome and the genomics of punicalagin biosynthesis.</title>
        <authorList>
            <person name="Qin G."/>
            <person name="Xu C."/>
            <person name="Ming R."/>
            <person name="Tang H."/>
            <person name="Guyot R."/>
            <person name="Kramer E.M."/>
            <person name="Hu Y."/>
            <person name="Yi X."/>
            <person name="Qi Y."/>
            <person name="Xu X."/>
            <person name="Gao Z."/>
            <person name="Pan H."/>
            <person name="Jian J."/>
            <person name="Tian Y."/>
            <person name="Yue Z."/>
            <person name="Xu Y."/>
        </authorList>
    </citation>
    <scope>NUCLEOTIDE SEQUENCE [LARGE SCALE GENOMIC DNA]</scope>
    <source>
        <strain evidence="4">cv. Dabenzi</strain>
    </source>
</reference>
<dbReference type="EMBL" id="MTKT01002940">
    <property type="protein sequence ID" value="OWM76959.1"/>
    <property type="molecule type" value="Genomic_DNA"/>
</dbReference>
<feature type="region of interest" description="Disordered" evidence="1">
    <location>
        <begin position="1"/>
        <end position="22"/>
    </location>
</feature>
<dbReference type="AlphaFoldDB" id="A0A218WWN1"/>
<sequence>MAPRSRKNAGENELRVSRNRLRETRSPRRKIELWASGTSRGVVARRAEDEGRGNVRLRASVFRGRAVGELSVYELSCSEVELWGNYGFPWDLSSSHFFLFDR</sequence>